<feature type="region of interest" description="Disordered" evidence="1">
    <location>
        <begin position="17"/>
        <end position="38"/>
    </location>
</feature>
<dbReference type="AlphaFoldDB" id="A0A9C7QUG4"/>
<evidence type="ECO:0000256" key="1">
    <source>
        <dbReference type="SAM" id="MobiDB-lite"/>
    </source>
</evidence>
<name>A0A9C7QUG4_9GAMM</name>
<evidence type="ECO:0000313" key="2">
    <source>
        <dbReference type="EMBL" id="HCJ99048.1"/>
    </source>
</evidence>
<evidence type="ECO:0000313" key="3">
    <source>
        <dbReference type="Proteomes" id="UP000262210"/>
    </source>
</evidence>
<accession>A0A9C7QUG4</accession>
<gene>
    <name evidence="2" type="ORF">DHV72_03360</name>
</gene>
<sequence>MSSEGLPVDGVVSVGVDLSPRSTEQATDVAKSSLSADSAADSADAAFKFSRQAKDAASGADAAVDRAEAAADNAQNIADANTYYITPTDPDGTIAGLAGTPNGKSFRVGQGEGRDTAFIYYVNNNGVAKVIAKSGGAFSNSYQEATSVSGTVNEIQLTIPGLIAPGTAISFTATQTNTGPVNAIVTNVNGVPSSPAQVLMEGNSQLAAGAVAKDQPVLMKWRGPPMNNWMLIASGGVSTILSQRATVLEKNTAVRINSVTAVGDAYSGDSDIAGSALIVDGRRISFIPPISNTTRAPSIKIGLLSPINIRAANGGQVVAGDMAAGYPTTLEFNRAGNQFRVISNPFDHSILQTRNQKGVVTSDASTPNVVALTIPGYLGDGTEIIFEPVVANTGALQVTITDVAGYTQTRNVLKGPNTACAGGELFANIPAKIIWRSAPIANFKLLWSGDLTTGLKNANADIANLKTAISDPLATLKRGMIETPFGAITFNNGIKTVVKNRLIMTSLGNSLGGGAGAGPEYAPNAMLIASLKKYMENYGEFEFIDDNQCIPTQSWQQFEGQLNNSPYATSDILLIVGGMNDAPVGNFNMGRTFPQQKAVLDRLIQLGQARGAIVIVCTTPHHNVEMPQTAPTIPGGNPLMWPVRTYNLISDYAFNAESRTISSGYFASAAYGGHILRPGYTLRVESGVNFGSYTIESISDDRTTITVIEEIPETSRYGTTVRHFKLETIMEDILYPPPSQSVVTKDWTGSGVLTAGDVRFEMENNMQRASAREYNAILADCDWSFRRYGIEAVGYSGVYDVPKGNFNHPTPFGYTVGFGKPLDEVARYISDMAFQTRLLGRS</sequence>
<reference evidence="2 3" key="1">
    <citation type="journal article" date="2018" name="Nat. Biotechnol.">
        <title>A standardized bacterial taxonomy based on genome phylogeny substantially revises the tree of life.</title>
        <authorList>
            <person name="Parks D.H."/>
            <person name="Chuvochina M."/>
            <person name="Waite D.W."/>
            <person name="Rinke C."/>
            <person name="Skarshewski A."/>
            <person name="Chaumeil P.A."/>
            <person name="Hugenholtz P."/>
        </authorList>
    </citation>
    <scope>NUCLEOTIDE SEQUENCE [LARGE SCALE GENOMIC DNA]</scope>
    <source>
        <strain evidence="2">UBA11264</strain>
    </source>
</reference>
<organism evidence="2 3">
    <name type="scientific">Serratia grimesii</name>
    <dbReference type="NCBI Taxonomy" id="82995"/>
    <lineage>
        <taxon>Bacteria</taxon>
        <taxon>Pseudomonadati</taxon>
        <taxon>Pseudomonadota</taxon>
        <taxon>Gammaproteobacteria</taxon>
        <taxon>Enterobacterales</taxon>
        <taxon>Yersiniaceae</taxon>
        <taxon>Serratia</taxon>
    </lineage>
</organism>
<dbReference type="EMBL" id="DPSM01000007">
    <property type="protein sequence ID" value="HCJ99048.1"/>
    <property type="molecule type" value="Genomic_DNA"/>
</dbReference>
<comment type="caution">
    <text evidence="2">The sequence shown here is derived from an EMBL/GenBank/DDBJ whole genome shotgun (WGS) entry which is preliminary data.</text>
</comment>
<dbReference type="SUPFAM" id="SSF52266">
    <property type="entry name" value="SGNH hydrolase"/>
    <property type="match status" value="1"/>
</dbReference>
<dbReference type="RefSeq" id="WP_278430501.1">
    <property type="nucleotide sequence ID" value="NZ_DPSM01000007.1"/>
</dbReference>
<dbReference type="Proteomes" id="UP000262210">
    <property type="component" value="Unassembled WGS sequence"/>
</dbReference>
<proteinExistence type="predicted"/>
<protein>
    <recommendedName>
        <fullName evidence="4">SGNH hydrolase-type esterase domain-containing protein</fullName>
    </recommendedName>
</protein>
<evidence type="ECO:0008006" key="4">
    <source>
        <dbReference type="Google" id="ProtNLM"/>
    </source>
</evidence>